<reference evidence="2" key="1">
    <citation type="journal article" date="2023" name="Nat. Plants">
        <title>Single-cell RNA sequencing provides a high-resolution roadmap for understanding the multicellular compartmentation of specialized metabolism.</title>
        <authorList>
            <person name="Sun S."/>
            <person name="Shen X."/>
            <person name="Li Y."/>
            <person name="Li Y."/>
            <person name="Wang S."/>
            <person name="Li R."/>
            <person name="Zhang H."/>
            <person name="Shen G."/>
            <person name="Guo B."/>
            <person name="Wei J."/>
            <person name="Xu J."/>
            <person name="St-Pierre B."/>
            <person name="Chen S."/>
            <person name="Sun C."/>
        </authorList>
    </citation>
    <scope>NUCLEOTIDE SEQUENCE [LARGE SCALE GENOMIC DNA]</scope>
</reference>
<gene>
    <name evidence="1" type="ORF">M9H77_19053</name>
</gene>
<comment type="caution">
    <text evidence="1">The sequence shown here is derived from an EMBL/GenBank/DDBJ whole genome shotgun (WGS) entry which is preliminary data.</text>
</comment>
<evidence type="ECO:0000313" key="1">
    <source>
        <dbReference type="EMBL" id="KAI5669200.1"/>
    </source>
</evidence>
<name>A0ACC0B963_CATRO</name>
<keyword evidence="2" id="KW-1185">Reference proteome</keyword>
<accession>A0ACC0B963</accession>
<dbReference type="Proteomes" id="UP001060085">
    <property type="component" value="Linkage Group LG04"/>
</dbReference>
<organism evidence="1 2">
    <name type="scientific">Catharanthus roseus</name>
    <name type="common">Madagascar periwinkle</name>
    <name type="synonym">Vinca rosea</name>
    <dbReference type="NCBI Taxonomy" id="4058"/>
    <lineage>
        <taxon>Eukaryota</taxon>
        <taxon>Viridiplantae</taxon>
        <taxon>Streptophyta</taxon>
        <taxon>Embryophyta</taxon>
        <taxon>Tracheophyta</taxon>
        <taxon>Spermatophyta</taxon>
        <taxon>Magnoliopsida</taxon>
        <taxon>eudicotyledons</taxon>
        <taxon>Gunneridae</taxon>
        <taxon>Pentapetalae</taxon>
        <taxon>asterids</taxon>
        <taxon>lamiids</taxon>
        <taxon>Gentianales</taxon>
        <taxon>Apocynaceae</taxon>
        <taxon>Rauvolfioideae</taxon>
        <taxon>Vinceae</taxon>
        <taxon>Catharanthinae</taxon>
        <taxon>Catharanthus</taxon>
    </lineage>
</organism>
<dbReference type="EMBL" id="CM044704">
    <property type="protein sequence ID" value="KAI5669200.1"/>
    <property type="molecule type" value="Genomic_DNA"/>
</dbReference>
<proteinExistence type="predicted"/>
<evidence type="ECO:0000313" key="2">
    <source>
        <dbReference type="Proteomes" id="UP001060085"/>
    </source>
</evidence>
<protein>
    <submittedName>
        <fullName evidence="1">Uncharacterized protein</fullName>
    </submittedName>
</protein>
<sequence>MEGSFDEEREMIKEPLLKNSPKGGIRTMPFIFANGMLEKVANYGLTPNMAMYLMKKYHMKMTTASNILFYWSAATNFMPVIGAIIADSYVGRFTMIGFGSVVSLLGMTLLWLTALLPGLRPLPCNDSVNNCSSTTIPQLFLLCTSFAVIAIGSGCLRSCSLAFGADQLETEDCHRKGGFLEKYFGWYYATYTFSIFIALTCVVYIQDKLGWGYGFGVPVVLMILATLLFFLGTPFYVRVKAKASLITEIIQVIVASCRKRQIGTSFHNVNMIFHRKKGSALLFPTEKLRFLNRACVIQDARQELTPEGRARNPWSLCTVDQVEDLKALLKVIPLWSTGMITFINASQSSFAVLQATSMNRKITANFEIPAGSFGIFSVVAIILWVPLYDRVILPIVSRIRGKPTYFSTKQRMGAGIFLSCVCMIVTAVVESIRHSLANKEGSSDFPQAMVQMSALWLVPQYCLLGISEGLNAIAQNEFYISELPKSMSSIASTLCSVGMAVANMLASFLMNTIDDMTKGGGHESWVSTNINKGHYDYYFWVLSGLSMVNFLYFLLCCWTYGPLRGEEEKARDEDVLS</sequence>